<evidence type="ECO:0000313" key="2">
    <source>
        <dbReference type="Proteomes" id="UP000259864"/>
    </source>
</evidence>
<dbReference type="Proteomes" id="UP000259864">
    <property type="component" value="Chromosome 1"/>
</dbReference>
<proteinExistence type="predicted"/>
<evidence type="ECO:0000313" key="1">
    <source>
        <dbReference type="EMBL" id="SYV90552.1"/>
    </source>
</evidence>
<dbReference type="EMBL" id="LS991949">
    <property type="protein sequence ID" value="SYV90552.1"/>
    <property type="molecule type" value="Genomic_DNA"/>
</dbReference>
<gene>
    <name evidence="1" type="ORF">NCTC10135_01076</name>
</gene>
<protein>
    <submittedName>
        <fullName evidence="1">Uncharacterized protein</fullName>
    </submittedName>
</protein>
<sequence length="75" mass="9025">MLNENLYADTNKKTKELENQYLNNVFNNLKNKQPTKETEFLKNLFDNDDINQAKNLEKIDAGFFKENYEEFQNAW</sequence>
<reference evidence="2" key="1">
    <citation type="submission" date="2018-06" db="EMBL/GenBank/DDBJ databases">
        <authorList>
            <consortium name="Pathogen Informatics"/>
        </authorList>
    </citation>
    <scope>NUCLEOTIDE SEQUENCE [LARGE SCALE GENOMIC DNA]</scope>
    <source>
        <strain evidence="2">NCTC10135</strain>
    </source>
</reference>
<organism evidence="1 2">
    <name type="scientific">Metamycoplasma alkalescens</name>
    <dbReference type="NCBI Taxonomy" id="45363"/>
    <lineage>
        <taxon>Bacteria</taxon>
        <taxon>Bacillati</taxon>
        <taxon>Mycoplasmatota</taxon>
        <taxon>Mycoplasmoidales</taxon>
        <taxon>Metamycoplasmataceae</taxon>
        <taxon>Metamycoplasma</taxon>
    </lineage>
</organism>
<name>A0A3B0P0S4_9BACT</name>
<feature type="non-terminal residue" evidence="1">
    <location>
        <position position="75"/>
    </location>
</feature>
<accession>A0A3B0P0S4</accession>
<dbReference type="AlphaFoldDB" id="A0A3B0P0S4"/>
<dbReference type="KEGG" id="mala:NCTC10135_01076"/>